<evidence type="ECO:0000313" key="1">
    <source>
        <dbReference type="EMBL" id="EUC53995.1"/>
    </source>
</evidence>
<evidence type="ECO:0000313" key="2">
    <source>
        <dbReference type="Proteomes" id="UP000030108"/>
    </source>
</evidence>
<proteinExistence type="predicted"/>
<sequence length="48" mass="5404">MSPLHPSSLHLGHCYSIHFLADPVDPYVLQKTIQKFVSQLQKNTLGTL</sequence>
<name>X8IW72_9AGAM</name>
<protein>
    <submittedName>
        <fullName evidence="1">Uncharacterized protein</fullName>
    </submittedName>
</protein>
<organism evidence="1 2">
    <name type="scientific">Rhizoctonia solani AG-3 Rhs1AP</name>
    <dbReference type="NCBI Taxonomy" id="1086054"/>
    <lineage>
        <taxon>Eukaryota</taxon>
        <taxon>Fungi</taxon>
        <taxon>Dikarya</taxon>
        <taxon>Basidiomycota</taxon>
        <taxon>Agaricomycotina</taxon>
        <taxon>Agaricomycetes</taxon>
        <taxon>Cantharellales</taxon>
        <taxon>Ceratobasidiaceae</taxon>
        <taxon>Rhizoctonia</taxon>
    </lineage>
</organism>
<reference evidence="2" key="1">
    <citation type="journal article" date="2014" name="Genome Announc.">
        <title>Draft genome sequence of the plant-pathogenic soil fungus Rhizoctonia solani anastomosis group 3 strain Rhs1AP.</title>
        <authorList>
            <person name="Cubeta M.A."/>
            <person name="Thomas E."/>
            <person name="Dean R.A."/>
            <person name="Jabaji S."/>
            <person name="Neate S.M."/>
            <person name="Tavantzis S."/>
            <person name="Toda T."/>
            <person name="Vilgalys R."/>
            <person name="Bharathan N."/>
            <person name="Fedorova-Abrams N."/>
            <person name="Pakala S.B."/>
            <person name="Pakala S.M."/>
            <person name="Zafar N."/>
            <person name="Joardar V."/>
            <person name="Losada L."/>
            <person name="Nierman W.C."/>
        </authorList>
    </citation>
    <scope>NUCLEOTIDE SEQUENCE [LARGE SCALE GENOMIC DNA]</scope>
    <source>
        <strain evidence="2">AG-3</strain>
    </source>
</reference>
<comment type="caution">
    <text evidence="1">The sequence shown here is derived from an EMBL/GenBank/DDBJ whole genome shotgun (WGS) entry which is preliminary data.</text>
</comment>
<accession>X8IW72</accession>
<dbReference type="AlphaFoldDB" id="X8IW72"/>
<dbReference type="EMBL" id="JATN01000322">
    <property type="protein sequence ID" value="EUC53995.1"/>
    <property type="molecule type" value="Genomic_DNA"/>
</dbReference>
<gene>
    <name evidence="1" type="ORF">RSOL_026030</name>
</gene>
<dbReference type="Proteomes" id="UP000030108">
    <property type="component" value="Unassembled WGS sequence"/>
</dbReference>